<name>A0ABR9REX8_9FIRM</name>
<evidence type="ECO:0000256" key="1">
    <source>
        <dbReference type="ARBA" id="ARBA00023125"/>
    </source>
</evidence>
<evidence type="ECO:0000313" key="5">
    <source>
        <dbReference type="Proteomes" id="UP000806211"/>
    </source>
</evidence>
<dbReference type="Pfam" id="PF00440">
    <property type="entry name" value="TetR_N"/>
    <property type="match status" value="1"/>
</dbReference>
<dbReference type="PROSITE" id="PS50977">
    <property type="entry name" value="HTH_TETR_2"/>
    <property type="match status" value="1"/>
</dbReference>
<dbReference type="Proteomes" id="UP000806211">
    <property type="component" value="Unassembled WGS sequence"/>
</dbReference>
<feature type="DNA-binding region" description="H-T-H motif" evidence="2">
    <location>
        <begin position="86"/>
        <end position="105"/>
    </location>
</feature>
<gene>
    <name evidence="4" type="ORF">INF37_14840</name>
</gene>
<keyword evidence="1 2" id="KW-0238">DNA-binding</keyword>
<feature type="domain" description="HTH tetR-type" evidence="3">
    <location>
        <begin position="63"/>
        <end position="123"/>
    </location>
</feature>
<dbReference type="InterPro" id="IPR050624">
    <property type="entry name" value="HTH-type_Tx_Regulator"/>
</dbReference>
<dbReference type="Gene3D" id="1.10.357.10">
    <property type="entry name" value="Tetracycline Repressor, domain 2"/>
    <property type="match status" value="1"/>
</dbReference>
<organism evidence="4 5">
    <name type="scientific">Pseudoflavonifractor gallinarum</name>
    <dbReference type="NCBI Taxonomy" id="2779352"/>
    <lineage>
        <taxon>Bacteria</taxon>
        <taxon>Bacillati</taxon>
        <taxon>Bacillota</taxon>
        <taxon>Clostridia</taxon>
        <taxon>Eubacteriales</taxon>
        <taxon>Oscillospiraceae</taxon>
        <taxon>Pseudoflavonifractor</taxon>
    </lineage>
</organism>
<sequence>MKGSETALDDTSHFYFQFYKAIPDRFHHAFFHRAIENNHRKRYNQKQVLRVYLQKGGGAAVPTDMKKIIAEATQTLLFERHVKKLTVKDIVEQCNITRQAFYYHFDGIPELLRWMIEEYFEQVMGKALDQEDGEVGLRSFFVMAINIAPYVEHGMKSNYGEELKRLLRQCFLHYFTLASERKNFYPDCTRSQMKVILRYHSQAIMGLLEEWTDEDTEQLDQIVHTVYHIMTAEIPPWSSRT</sequence>
<evidence type="ECO:0000256" key="2">
    <source>
        <dbReference type="PROSITE-ProRule" id="PRU00335"/>
    </source>
</evidence>
<proteinExistence type="predicted"/>
<keyword evidence="5" id="KW-1185">Reference proteome</keyword>
<dbReference type="SUPFAM" id="SSF46689">
    <property type="entry name" value="Homeodomain-like"/>
    <property type="match status" value="1"/>
</dbReference>
<dbReference type="InterPro" id="IPR009057">
    <property type="entry name" value="Homeodomain-like_sf"/>
</dbReference>
<evidence type="ECO:0000313" key="4">
    <source>
        <dbReference type="EMBL" id="MBE5057255.1"/>
    </source>
</evidence>
<accession>A0ABR9REX8</accession>
<dbReference type="EMBL" id="JADCKF010000017">
    <property type="protein sequence ID" value="MBE5057255.1"/>
    <property type="molecule type" value="Genomic_DNA"/>
</dbReference>
<evidence type="ECO:0000259" key="3">
    <source>
        <dbReference type="PROSITE" id="PS50977"/>
    </source>
</evidence>
<dbReference type="InterPro" id="IPR001647">
    <property type="entry name" value="HTH_TetR"/>
</dbReference>
<reference evidence="4 5" key="1">
    <citation type="submission" date="2020-10" db="EMBL/GenBank/DDBJ databases">
        <title>ChiBAC.</title>
        <authorList>
            <person name="Zenner C."/>
            <person name="Hitch T.C.A."/>
            <person name="Clavel T."/>
        </authorList>
    </citation>
    <scope>NUCLEOTIDE SEQUENCE [LARGE SCALE GENOMIC DNA]</scope>
    <source>
        <strain evidence="4 5">DSM 107456</strain>
    </source>
</reference>
<protein>
    <submittedName>
        <fullName evidence="4">TetR family transcriptional regulator</fullName>
    </submittedName>
</protein>
<dbReference type="PANTHER" id="PTHR43479:SF11">
    <property type="entry name" value="ACREF_ENVCD OPERON REPRESSOR-RELATED"/>
    <property type="match status" value="1"/>
</dbReference>
<dbReference type="PANTHER" id="PTHR43479">
    <property type="entry name" value="ACREF/ENVCD OPERON REPRESSOR-RELATED"/>
    <property type="match status" value="1"/>
</dbReference>
<comment type="caution">
    <text evidence="4">The sequence shown here is derived from an EMBL/GenBank/DDBJ whole genome shotgun (WGS) entry which is preliminary data.</text>
</comment>